<feature type="domain" description="HTH marR-type" evidence="4">
    <location>
        <begin position="2"/>
        <end position="134"/>
    </location>
</feature>
<dbReference type="PANTHER" id="PTHR42756:SF1">
    <property type="entry name" value="TRANSCRIPTIONAL REPRESSOR OF EMRAB OPERON"/>
    <property type="match status" value="1"/>
</dbReference>
<dbReference type="SMART" id="SM00347">
    <property type="entry name" value="HTH_MARR"/>
    <property type="match status" value="1"/>
</dbReference>
<dbReference type="InterPro" id="IPR000835">
    <property type="entry name" value="HTH_MarR-typ"/>
</dbReference>
<dbReference type="EMBL" id="DVFZ01000089">
    <property type="protein sequence ID" value="HIQ83232.1"/>
    <property type="molecule type" value="Genomic_DNA"/>
</dbReference>
<keyword evidence="1" id="KW-0805">Transcription regulation</keyword>
<dbReference type="PANTHER" id="PTHR42756">
    <property type="entry name" value="TRANSCRIPTIONAL REGULATOR, MARR"/>
    <property type="match status" value="1"/>
</dbReference>
<proteinExistence type="predicted"/>
<dbReference type="InterPro" id="IPR036388">
    <property type="entry name" value="WH-like_DNA-bd_sf"/>
</dbReference>
<dbReference type="GO" id="GO:0003677">
    <property type="term" value="F:DNA binding"/>
    <property type="evidence" value="ECO:0007669"/>
    <property type="project" value="UniProtKB-KW"/>
</dbReference>
<comment type="caution">
    <text evidence="5">The sequence shown here is derived from an EMBL/GenBank/DDBJ whole genome shotgun (WGS) entry which is preliminary data.</text>
</comment>
<evidence type="ECO:0000313" key="5">
    <source>
        <dbReference type="EMBL" id="HIQ83232.1"/>
    </source>
</evidence>
<dbReference type="PROSITE" id="PS50995">
    <property type="entry name" value="HTH_MARR_2"/>
    <property type="match status" value="1"/>
</dbReference>
<dbReference type="Gene3D" id="1.10.10.10">
    <property type="entry name" value="Winged helix-like DNA-binding domain superfamily/Winged helix DNA-binding domain"/>
    <property type="match status" value="1"/>
</dbReference>
<evidence type="ECO:0000256" key="2">
    <source>
        <dbReference type="ARBA" id="ARBA00023125"/>
    </source>
</evidence>
<name>A0A9D0ZMF2_9FIRM</name>
<dbReference type="Pfam" id="PF01047">
    <property type="entry name" value="MarR"/>
    <property type="match status" value="1"/>
</dbReference>
<dbReference type="InterPro" id="IPR011991">
    <property type="entry name" value="ArsR-like_HTH"/>
</dbReference>
<dbReference type="CDD" id="cd00090">
    <property type="entry name" value="HTH_ARSR"/>
    <property type="match status" value="1"/>
</dbReference>
<reference evidence="5" key="2">
    <citation type="journal article" date="2021" name="PeerJ">
        <title>Extensive microbial diversity within the chicken gut microbiome revealed by metagenomics and culture.</title>
        <authorList>
            <person name="Gilroy R."/>
            <person name="Ravi A."/>
            <person name="Getino M."/>
            <person name="Pursley I."/>
            <person name="Horton D.L."/>
            <person name="Alikhan N.F."/>
            <person name="Baker D."/>
            <person name="Gharbi K."/>
            <person name="Hall N."/>
            <person name="Watson M."/>
            <person name="Adriaenssens E.M."/>
            <person name="Foster-Nyarko E."/>
            <person name="Jarju S."/>
            <person name="Secka A."/>
            <person name="Antonio M."/>
            <person name="Oren A."/>
            <person name="Chaudhuri R.R."/>
            <person name="La Ragione R."/>
            <person name="Hildebrand F."/>
            <person name="Pallen M.J."/>
        </authorList>
    </citation>
    <scope>NUCLEOTIDE SEQUENCE</scope>
    <source>
        <strain evidence="5">ChiSjej6B24-2974</strain>
    </source>
</reference>
<keyword evidence="3" id="KW-0804">Transcription</keyword>
<evidence type="ECO:0000313" key="6">
    <source>
        <dbReference type="Proteomes" id="UP000824260"/>
    </source>
</evidence>
<organism evidence="5 6">
    <name type="scientific">Candidatus Pullichristensenella stercorigallinarum</name>
    <dbReference type="NCBI Taxonomy" id="2840909"/>
    <lineage>
        <taxon>Bacteria</taxon>
        <taxon>Bacillati</taxon>
        <taxon>Bacillota</taxon>
        <taxon>Clostridia</taxon>
        <taxon>Candidatus Pullichristensenella</taxon>
    </lineage>
</organism>
<gene>
    <name evidence="5" type="ORF">IAA52_09040</name>
</gene>
<dbReference type="Proteomes" id="UP000824260">
    <property type="component" value="Unassembled WGS sequence"/>
</dbReference>
<evidence type="ECO:0000259" key="4">
    <source>
        <dbReference type="PROSITE" id="PS50995"/>
    </source>
</evidence>
<protein>
    <submittedName>
        <fullName evidence="5">MarR family transcriptional regulator</fullName>
    </submittedName>
</protein>
<sequence length="147" mass="17179">MKETMHILLYRAFHAQRNILRPCMRELGLGAGQPKIIVYLDEHGPCRQRELADYFEVDPAAISRMLESLEKGGFVTVMTDENHRRCNLVAVTDRGRTAGKAWLEKCAQAEEIMLRGFNPAEREAFRDFLIRARRNFMDWREEHPCEI</sequence>
<dbReference type="GO" id="GO:0003700">
    <property type="term" value="F:DNA-binding transcription factor activity"/>
    <property type="evidence" value="ECO:0007669"/>
    <property type="project" value="InterPro"/>
</dbReference>
<evidence type="ECO:0000256" key="3">
    <source>
        <dbReference type="ARBA" id="ARBA00023163"/>
    </source>
</evidence>
<dbReference type="SUPFAM" id="SSF46785">
    <property type="entry name" value="Winged helix' DNA-binding domain"/>
    <property type="match status" value="1"/>
</dbReference>
<dbReference type="AlphaFoldDB" id="A0A9D0ZMF2"/>
<dbReference type="InterPro" id="IPR036390">
    <property type="entry name" value="WH_DNA-bd_sf"/>
</dbReference>
<evidence type="ECO:0000256" key="1">
    <source>
        <dbReference type="ARBA" id="ARBA00023015"/>
    </source>
</evidence>
<keyword evidence="2" id="KW-0238">DNA-binding</keyword>
<reference evidence="5" key="1">
    <citation type="submission" date="2020-10" db="EMBL/GenBank/DDBJ databases">
        <authorList>
            <person name="Gilroy R."/>
        </authorList>
    </citation>
    <scope>NUCLEOTIDE SEQUENCE</scope>
    <source>
        <strain evidence="5">ChiSjej6B24-2974</strain>
    </source>
</reference>
<accession>A0A9D0ZMF2</accession>